<keyword evidence="2" id="KW-1185">Reference proteome</keyword>
<protein>
    <submittedName>
        <fullName evidence="1">Uncharacterized protein</fullName>
    </submittedName>
</protein>
<name>A0A3B8DXH5_9CAUD</name>
<evidence type="ECO:0000313" key="2">
    <source>
        <dbReference type="Proteomes" id="UP000279491"/>
    </source>
</evidence>
<proteinExistence type="predicted"/>
<sequence>MFDFGKKQNLAAMLRSIADKLDEDNAMPLSIRSECEVGGDDLLRAKFEIDIAYIGDNKNSDYAEALAALDK</sequence>
<organism evidence="1">
    <name type="scientific">Cronobacter phage CS01</name>
    <dbReference type="NCBI Taxonomy" id="2496544"/>
    <lineage>
        <taxon>Viruses</taxon>
        <taxon>Duplodnaviria</taxon>
        <taxon>Heunggongvirae</taxon>
        <taxon>Uroviricota</taxon>
        <taxon>Caudoviricetes</taxon>
        <taxon>Drexlerviridae</taxon>
        <taxon>Kyungwonvirus</taxon>
        <taxon>Kyungwonvirus CS01</taxon>
    </lineage>
</organism>
<reference evidence="1" key="1">
    <citation type="submission" date="2018-09" db="EMBL/GenBank/DDBJ databases">
        <title>Genome Analysis and Characterisation of Bacteriophage CS01 Active against Cronobacter sakazakii.</title>
        <authorList>
            <person name="Kim G.-H."/>
            <person name="Kim J."/>
            <person name="Yoon S.-S."/>
        </authorList>
    </citation>
    <scope>NUCLEOTIDE SEQUENCE [LARGE SCALE GENOMIC DNA]</scope>
</reference>
<dbReference type="Proteomes" id="UP000279491">
    <property type="component" value="Segment"/>
</dbReference>
<dbReference type="EMBL" id="MH845412">
    <property type="protein sequence ID" value="AYJ73318.1"/>
    <property type="molecule type" value="Genomic_DNA"/>
</dbReference>
<evidence type="ECO:0000313" key="1">
    <source>
        <dbReference type="EMBL" id="AYJ73318.1"/>
    </source>
</evidence>
<gene>
    <name evidence="1" type="ORF">CS01_030</name>
</gene>
<accession>A0A3B8DXH5</accession>